<dbReference type="AlphaFoldDB" id="A0A1B1YFL2"/>
<evidence type="ECO:0000313" key="4">
    <source>
        <dbReference type="Proteomes" id="UP000092971"/>
    </source>
</evidence>
<proteinExistence type="predicted"/>
<dbReference type="Proteomes" id="UP000092971">
    <property type="component" value="Chromosome"/>
</dbReference>
<gene>
    <name evidence="3" type="ORF">CSTERTH_11060</name>
</gene>
<dbReference type="EMBL" id="CP014672">
    <property type="protein sequence ID" value="ANW99530.1"/>
    <property type="molecule type" value="Genomic_DNA"/>
</dbReference>
<protein>
    <submittedName>
        <fullName evidence="3">Uncharacterized protein</fullName>
    </submittedName>
</protein>
<evidence type="ECO:0000313" key="3">
    <source>
        <dbReference type="EMBL" id="ANW99530.1"/>
    </source>
</evidence>
<feature type="transmembrane region" description="Helical" evidence="2">
    <location>
        <begin position="6"/>
        <end position="25"/>
    </location>
</feature>
<organism evidence="3 4">
    <name type="scientific">Thermoclostridium stercorarium subsp. thermolacticum DSM 2910</name>
    <dbReference type="NCBI Taxonomy" id="1121336"/>
    <lineage>
        <taxon>Bacteria</taxon>
        <taxon>Bacillati</taxon>
        <taxon>Bacillota</taxon>
        <taxon>Clostridia</taxon>
        <taxon>Eubacteriales</taxon>
        <taxon>Oscillospiraceae</taxon>
        <taxon>Thermoclostridium</taxon>
    </lineage>
</organism>
<keyword evidence="2" id="KW-0472">Membrane</keyword>
<dbReference type="RefSeq" id="WP_015359937.1">
    <property type="nucleotide sequence ID" value="NZ_CP014672.1"/>
</dbReference>
<keyword evidence="1" id="KW-0175">Coiled coil</keyword>
<evidence type="ECO:0000256" key="1">
    <source>
        <dbReference type="SAM" id="Coils"/>
    </source>
</evidence>
<sequence>MKRFVAIVTSLFIIFVFIALNYLLWDRESLVNLKESNQASIDALSRINMNLSEENSKLTRQIEEMRAQIEELNEKITELENANSEQQNVINEMNQFIVNLKSHINPEPIISEAYEWINSLSEKNFDKALPKFSALCTFWGNNWSPRMFANYIVHNVNYIRPVLDTDTSKPLIEIIPYQTPDFNVKAVIKVEVDLNEKGITEYLKDGLNIIELDFTYNDRLEQWIITSVTSESAENSESAEKGDGNSSTGT</sequence>
<evidence type="ECO:0000256" key="2">
    <source>
        <dbReference type="SAM" id="Phobius"/>
    </source>
</evidence>
<dbReference type="OrthoDB" id="9955816at2"/>
<name>A0A1B1YFL2_THEST</name>
<accession>A0A1B1YFL2</accession>
<keyword evidence="2" id="KW-0812">Transmembrane</keyword>
<feature type="coiled-coil region" evidence="1">
    <location>
        <begin position="41"/>
        <end position="92"/>
    </location>
</feature>
<reference evidence="3 4" key="1">
    <citation type="submission" date="2016-02" db="EMBL/GenBank/DDBJ databases">
        <title>Comparison of Clostridium stercorarium subspecies using comparative genomics and transcriptomics.</title>
        <authorList>
            <person name="Schellenberg J."/>
            <person name="Thallinger G."/>
            <person name="Levin D.B."/>
            <person name="Zhang X."/>
            <person name="Alvare G."/>
            <person name="Fristensky B."/>
            <person name="Sparling R."/>
        </authorList>
    </citation>
    <scope>NUCLEOTIDE SEQUENCE [LARGE SCALE GENOMIC DNA]</scope>
    <source>
        <strain evidence="3 4">DSM 2910</strain>
    </source>
</reference>
<keyword evidence="2" id="KW-1133">Transmembrane helix</keyword>